<dbReference type="SUPFAM" id="SSF53178">
    <property type="entry name" value="Peptidyl-tRNA hydrolase-like"/>
    <property type="match status" value="1"/>
</dbReference>
<dbReference type="InterPro" id="IPR001328">
    <property type="entry name" value="Pept_tRNA_hydro"/>
</dbReference>
<comment type="caution">
    <text evidence="8">Lacks conserved residue(s) required for the propagation of feature annotation.</text>
</comment>
<evidence type="ECO:0000313" key="11">
    <source>
        <dbReference type="EMBL" id="RGT57620.1"/>
    </source>
</evidence>
<dbReference type="GO" id="GO:0006515">
    <property type="term" value="P:protein quality control for misfolded or incompletely synthesized proteins"/>
    <property type="evidence" value="ECO:0007669"/>
    <property type="project" value="UniProtKB-UniRule"/>
</dbReference>
<sequence>MKLIAGLGNPGKEYEKTRHNSGFLAVDKLAEKLGTSITSEKWNALVASVRINGEQVTLMKPLTYMNESGSAVSQAVKFYKLQPEDILILHDDMDIPVGALRIRKNGSGGGQKGMKSIINALGTDQIARVRIGVGHSEPGNHAKVPDWVLSPVPKAEREEFERIISIAADAAAAWVNEPLDKVMNKFNIKEKKK</sequence>
<feature type="site" description="Discriminates between blocked and unblocked aminoacyl-tRNA" evidence="8">
    <location>
        <position position="9"/>
    </location>
</feature>
<dbReference type="AlphaFoldDB" id="A0A412PHJ4"/>
<evidence type="ECO:0000256" key="2">
    <source>
        <dbReference type="ARBA" id="ARBA00022555"/>
    </source>
</evidence>
<dbReference type="PANTHER" id="PTHR17224:SF1">
    <property type="entry name" value="PEPTIDYL-TRNA HYDROLASE"/>
    <property type="match status" value="1"/>
</dbReference>
<feature type="binding site" evidence="8">
    <location>
        <position position="14"/>
    </location>
    <ligand>
        <name>tRNA</name>
        <dbReference type="ChEBI" id="CHEBI:17843"/>
    </ligand>
</feature>
<feature type="site" description="Stabilizes the basic form of H active site to accept a proton" evidence="8">
    <location>
        <position position="91"/>
    </location>
</feature>
<comment type="caution">
    <text evidence="11">The sequence shown here is derived from an EMBL/GenBank/DDBJ whole genome shotgun (WGS) entry which is preliminary data.</text>
</comment>
<dbReference type="CDD" id="cd00462">
    <property type="entry name" value="PTH"/>
    <property type="match status" value="1"/>
</dbReference>
<evidence type="ECO:0000256" key="6">
    <source>
        <dbReference type="ARBA" id="ARBA00048707"/>
    </source>
</evidence>
<feature type="binding site" evidence="8">
    <location>
        <position position="64"/>
    </location>
    <ligand>
        <name>tRNA</name>
        <dbReference type="ChEBI" id="CHEBI:17843"/>
    </ligand>
</feature>
<keyword evidence="3 8" id="KW-0378">Hydrolase</keyword>
<dbReference type="InterPro" id="IPR036416">
    <property type="entry name" value="Pept_tRNA_hydro_sf"/>
</dbReference>
<dbReference type="Proteomes" id="UP000284731">
    <property type="component" value="Unassembled WGS sequence"/>
</dbReference>
<dbReference type="RefSeq" id="WP_006525250.1">
    <property type="nucleotide sequence ID" value="NZ_CABJCF010000001.1"/>
</dbReference>
<dbReference type="GO" id="GO:0004045">
    <property type="term" value="F:peptidyl-tRNA hydrolase activity"/>
    <property type="evidence" value="ECO:0007669"/>
    <property type="project" value="UniProtKB-UniRule"/>
</dbReference>
<dbReference type="NCBIfam" id="TIGR00447">
    <property type="entry name" value="pth"/>
    <property type="match status" value="1"/>
</dbReference>
<evidence type="ECO:0000256" key="7">
    <source>
        <dbReference type="ARBA" id="ARBA00050038"/>
    </source>
</evidence>
<protein>
    <recommendedName>
        <fullName evidence="7 8">Peptidyl-tRNA hydrolase</fullName>
        <shortName evidence="8">Pth</shortName>
        <ecNumber evidence="1 8">3.1.1.29</ecNumber>
    </recommendedName>
</protein>
<dbReference type="EMBL" id="QRWX01000001">
    <property type="protein sequence ID" value="RGT57620.1"/>
    <property type="molecule type" value="Genomic_DNA"/>
</dbReference>
<feature type="active site" description="Proton acceptor" evidence="8">
    <location>
        <position position="19"/>
    </location>
</feature>
<evidence type="ECO:0000256" key="9">
    <source>
        <dbReference type="RuleBase" id="RU000673"/>
    </source>
</evidence>
<dbReference type="PROSITE" id="PS01195">
    <property type="entry name" value="PEPT_TRNA_HYDROL_1"/>
    <property type="match status" value="1"/>
</dbReference>
<comment type="function">
    <text evidence="8">Catalyzes the release of premature peptidyl moieties from peptidyl-tRNA molecules trapped in stalled 50S ribosomal subunits, and thus maintains levels of free tRNAs and 50S ribosomes.</text>
</comment>
<gene>
    <name evidence="8" type="primary">pth</name>
    <name evidence="11" type="ORF">DWX20_00800</name>
</gene>
<comment type="subunit">
    <text evidence="8">Monomer.</text>
</comment>
<proteinExistence type="inferred from homology"/>
<comment type="function">
    <text evidence="8">Hydrolyzes ribosome-free peptidyl-tRNAs (with 1 or more amino acids incorporated), which drop off the ribosome during protein synthesis, or as a result of ribosome stalling.</text>
</comment>
<evidence type="ECO:0000313" key="12">
    <source>
        <dbReference type="Proteomes" id="UP000284731"/>
    </source>
</evidence>
<dbReference type="Gene3D" id="3.40.50.1470">
    <property type="entry name" value="Peptidyl-tRNA hydrolase"/>
    <property type="match status" value="1"/>
</dbReference>
<keyword evidence="8" id="KW-0963">Cytoplasm</keyword>
<organism evidence="11 12">
    <name type="scientific">Solobacterium moorei</name>
    <dbReference type="NCBI Taxonomy" id="102148"/>
    <lineage>
        <taxon>Bacteria</taxon>
        <taxon>Bacillati</taxon>
        <taxon>Bacillota</taxon>
        <taxon>Erysipelotrichia</taxon>
        <taxon>Erysipelotrichales</taxon>
        <taxon>Erysipelotrichaceae</taxon>
        <taxon>Solobacterium</taxon>
    </lineage>
</organism>
<dbReference type="FunFam" id="3.40.50.1470:FF:000001">
    <property type="entry name" value="Peptidyl-tRNA hydrolase"/>
    <property type="match status" value="1"/>
</dbReference>
<comment type="similarity">
    <text evidence="5 8 10">Belongs to the PTH family.</text>
</comment>
<evidence type="ECO:0000256" key="10">
    <source>
        <dbReference type="RuleBase" id="RU004320"/>
    </source>
</evidence>
<dbReference type="InterPro" id="IPR018171">
    <property type="entry name" value="Pept_tRNA_hydro_CS"/>
</dbReference>
<dbReference type="EC" id="3.1.1.29" evidence="1 8"/>
<dbReference type="GO" id="GO:0000049">
    <property type="term" value="F:tRNA binding"/>
    <property type="evidence" value="ECO:0007669"/>
    <property type="project" value="UniProtKB-UniRule"/>
</dbReference>
<dbReference type="GO" id="GO:0072344">
    <property type="term" value="P:rescue of stalled ribosome"/>
    <property type="evidence" value="ECO:0007669"/>
    <property type="project" value="UniProtKB-UniRule"/>
</dbReference>
<comment type="catalytic activity">
    <reaction evidence="6 8 9">
        <text>an N-acyl-L-alpha-aminoacyl-tRNA + H2O = an N-acyl-L-amino acid + a tRNA + H(+)</text>
        <dbReference type="Rhea" id="RHEA:54448"/>
        <dbReference type="Rhea" id="RHEA-COMP:10123"/>
        <dbReference type="Rhea" id="RHEA-COMP:13883"/>
        <dbReference type="ChEBI" id="CHEBI:15377"/>
        <dbReference type="ChEBI" id="CHEBI:15378"/>
        <dbReference type="ChEBI" id="CHEBI:59874"/>
        <dbReference type="ChEBI" id="CHEBI:78442"/>
        <dbReference type="ChEBI" id="CHEBI:138191"/>
        <dbReference type="EC" id="3.1.1.29"/>
    </reaction>
</comment>
<evidence type="ECO:0000256" key="4">
    <source>
        <dbReference type="ARBA" id="ARBA00022884"/>
    </source>
</evidence>
<comment type="subcellular location">
    <subcellularLocation>
        <location evidence="8">Cytoplasm</location>
    </subcellularLocation>
</comment>
<dbReference type="Pfam" id="PF01195">
    <property type="entry name" value="Pept_tRNA_hydro"/>
    <property type="match status" value="1"/>
</dbReference>
<accession>A0A412PHJ4</accession>
<keyword evidence="2 8" id="KW-0820">tRNA-binding</keyword>
<dbReference type="GO" id="GO:0005737">
    <property type="term" value="C:cytoplasm"/>
    <property type="evidence" value="ECO:0007669"/>
    <property type="project" value="UniProtKB-SubCell"/>
</dbReference>
<keyword evidence="4 8" id="KW-0694">RNA-binding</keyword>
<name>A0A412PHJ4_9FIRM</name>
<evidence type="ECO:0000256" key="5">
    <source>
        <dbReference type="ARBA" id="ARBA00038063"/>
    </source>
</evidence>
<dbReference type="PANTHER" id="PTHR17224">
    <property type="entry name" value="PEPTIDYL-TRNA HYDROLASE"/>
    <property type="match status" value="1"/>
</dbReference>
<evidence type="ECO:0000256" key="1">
    <source>
        <dbReference type="ARBA" id="ARBA00013260"/>
    </source>
</evidence>
<evidence type="ECO:0000256" key="8">
    <source>
        <dbReference type="HAMAP-Rule" id="MF_00083"/>
    </source>
</evidence>
<dbReference type="HAMAP" id="MF_00083">
    <property type="entry name" value="Pept_tRNA_hydro_bact"/>
    <property type="match status" value="1"/>
</dbReference>
<evidence type="ECO:0000256" key="3">
    <source>
        <dbReference type="ARBA" id="ARBA00022801"/>
    </source>
</evidence>
<feature type="binding site" evidence="8">
    <location>
        <position position="66"/>
    </location>
    <ligand>
        <name>tRNA</name>
        <dbReference type="ChEBI" id="CHEBI:17843"/>
    </ligand>
</feature>
<reference evidence="11 12" key="1">
    <citation type="submission" date="2018-08" db="EMBL/GenBank/DDBJ databases">
        <title>A genome reference for cultivated species of the human gut microbiota.</title>
        <authorList>
            <person name="Zou Y."/>
            <person name="Xue W."/>
            <person name="Luo G."/>
        </authorList>
    </citation>
    <scope>NUCLEOTIDE SEQUENCE [LARGE SCALE GENOMIC DNA]</scope>
    <source>
        <strain evidence="11 12">AF18-46</strain>
    </source>
</reference>